<dbReference type="AlphaFoldDB" id="W6QHI5"/>
<dbReference type="OMA" id="VYEIMPE"/>
<dbReference type="Proteomes" id="UP000030686">
    <property type="component" value="Unassembled WGS sequence"/>
</dbReference>
<name>W6QHI5_PENRF</name>
<keyword evidence="3" id="KW-1185">Reference proteome</keyword>
<accession>W6QHI5</accession>
<feature type="compositionally biased region" description="Polar residues" evidence="1">
    <location>
        <begin position="1"/>
        <end position="12"/>
    </location>
</feature>
<gene>
    <name evidence="2" type="ORF">PROQFM164_S01g002893</name>
</gene>
<dbReference type="STRING" id="1365484.W6QHI5"/>
<proteinExistence type="predicted"/>
<protein>
    <submittedName>
        <fullName evidence="2">Genomic scaffold, ProqFM164S01</fullName>
    </submittedName>
</protein>
<organism evidence="2 3">
    <name type="scientific">Penicillium roqueforti (strain FM164)</name>
    <dbReference type="NCBI Taxonomy" id="1365484"/>
    <lineage>
        <taxon>Eukaryota</taxon>
        <taxon>Fungi</taxon>
        <taxon>Dikarya</taxon>
        <taxon>Ascomycota</taxon>
        <taxon>Pezizomycotina</taxon>
        <taxon>Eurotiomycetes</taxon>
        <taxon>Eurotiomycetidae</taxon>
        <taxon>Eurotiales</taxon>
        <taxon>Aspergillaceae</taxon>
        <taxon>Penicillium</taxon>
    </lineage>
</organism>
<feature type="region of interest" description="Disordered" evidence="1">
    <location>
        <begin position="168"/>
        <end position="199"/>
    </location>
</feature>
<feature type="compositionally biased region" description="Polar residues" evidence="1">
    <location>
        <begin position="175"/>
        <end position="188"/>
    </location>
</feature>
<sequence length="276" mass="32087">MHPANDITTTVDDGSHSRESIPPWGSLPIEQYLIRNWNHSATDTPNQQRRQLIHQFLNFDEIPEEYVSLNGFPPLKPTSEEIDIILQPWRSDSDLRRKAYYMSKDNVLVFLRTHYNPDDNDRMNEWGCGNDLFEDNAWWACLNDPYLFNFGSDWQQVYEIMPEFAGPVDRRRQSADPTNLEGSSATSERSLHTKKPGGFHEWTEHQVKKTEESANPLQNVTIAAYIVIADQESFQTGLLQLFCLDDNRKIVWEARVDRKPAEIMRRIRHSGPALEL</sequence>
<evidence type="ECO:0000313" key="2">
    <source>
        <dbReference type="EMBL" id="CDM29082.1"/>
    </source>
</evidence>
<feature type="region of interest" description="Disordered" evidence="1">
    <location>
        <begin position="1"/>
        <end position="23"/>
    </location>
</feature>
<reference evidence="2" key="1">
    <citation type="journal article" date="2014" name="Nat. Commun.">
        <title>Multiple recent horizontal transfers of a large genomic region in cheese making fungi.</title>
        <authorList>
            <person name="Cheeseman K."/>
            <person name="Ropars J."/>
            <person name="Renault P."/>
            <person name="Dupont J."/>
            <person name="Gouzy J."/>
            <person name="Branca A."/>
            <person name="Abraham A.L."/>
            <person name="Ceppi M."/>
            <person name="Conseiller E."/>
            <person name="Debuchy R."/>
            <person name="Malagnac F."/>
            <person name="Goarin A."/>
            <person name="Silar P."/>
            <person name="Lacoste S."/>
            <person name="Sallet E."/>
            <person name="Bensimon A."/>
            <person name="Giraud T."/>
            <person name="Brygoo Y."/>
        </authorList>
    </citation>
    <scope>NUCLEOTIDE SEQUENCE [LARGE SCALE GENOMIC DNA]</scope>
    <source>
        <strain evidence="2">FM164</strain>
    </source>
</reference>
<evidence type="ECO:0000256" key="1">
    <source>
        <dbReference type="SAM" id="MobiDB-lite"/>
    </source>
</evidence>
<dbReference type="EMBL" id="HG792015">
    <property type="protein sequence ID" value="CDM29082.1"/>
    <property type="molecule type" value="Genomic_DNA"/>
</dbReference>
<evidence type="ECO:0000313" key="3">
    <source>
        <dbReference type="Proteomes" id="UP000030686"/>
    </source>
</evidence>
<dbReference type="OrthoDB" id="4364812at2759"/>